<dbReference type="Proteomes" id="UP000199341">
    <property type="component" value="Unassembled WGS sequence"/>
</dbReference>
<keyword evidence="3" id="KW-1185">Reference proteome</keyword>
<dbReference type="RefSeq" id="WP_093788392.1">
    <property type="nucleotide sequence ID" value="NZ_FNIE01000025.1"/>
</dbReference>
<organism evidence="2 3">
    <name type="scientific">Actinacidiphila guanduensis</name>
    <dbReference type="NCBI Taxonomy" id="310781"/>
    <lineage>
        <taxon>Bacteria</taxon>
        <taxon>Bacillati</taxon>
        <taxon>Actinomycetota</taxon>
        <taxon>Actinomycetes</taxon>
        <taxon>Kitasatosporales</taxon>
        <taxon>Streptomycetaceae</taxon>
        <taxon>Actinacidiphila</taxon>
    </lineage>
</organism>
<gene>
    <name evidence="2" type="ORF">SAMN05216259_1256</name>
</gene>
<dbReference type="OrthoDB" id="118834at2"/>
<name>A0A1H0S0G8_9ACTN</name>
<proteinExistence type="predicted"/>
<feature type="domain" description="Lipocalin-like" evidence="1">
    <location>
        <begin position="9"/>
        <end position="141"/>
    </location>
</feature>
<protein>
    <submittedName>
        <fullName evidence="2">Lipocalin-like domain-containing protein</fullName>
    </submittedName>
</protein>
<evidence type="ECO:0000313" key="3">
    <source>
        <dbReference type="Proteomes" id="UP000199341"/>
    </source>
</evidence>
<accession>A0A1H0S0G8</accession>
<dbReference type="STRING" id="310781.SAMN05216259_1256"/>
<evidence type="ECO:0000259" key="1">
    <source>
        <dbReference type="Pfam" id="PF13924"/>
    </source>
</evidence>
<dbReference type="InterPro" id="IPR024311">
    <property type="entry name" value="Lipocalin-like"/>
</dbReference>
<dbReference type="AlphaFoldDB" id="A0A1H0S0G8"/>
<evidence type="ECO:0000313" key="2">
    <source>
        <dbReference type="EMBL" id="SDP35312.1"/>
    </source>
</evidence>
<sequence>MQTYRERIIGAWRLASYTIEEPDGEVRAPLGPNADGFIIYSPDGYMSAQMMAQGRPAYASDDWLIGSDEELRAAAGGYLAYSGPFSVDEEKGTLQHHVTVSLFPNWIGDAQVRRIKLEGDLLSLSPVNEPGERIQTIVWRRAPQH</sequence>
<dbReference type="EMBL" id="FNIE01000025">
    <property type="protein sequence ID" value="SDP35312.1"/>
    <property type="molecule type" value="Genomic_DNA"/>
</dbReference>
<dbReference type="Pfam" id="PF13924">
    <property type="entry name" value="Lipocalin_5"/>
    <property type="match status" value="1"/>
</dbReference>
<reference evidence="2 3" key="1">
    <citation type="submission" date="2016-10" db="EMBL/GenBank/DDBJ databases">
        <authorList>
            <person name="de Groot N.N."/>
        </authorList>
    </citation>
    <scope>NUCLEOTIDE SEQUENCE [LARGE SCALE GENOMIC DNA]</scope>
    <source>
        <strain evidence="2 3">CGMCC 4.2022</strain>
    </source>
</reference>